<sequence length="260" mass="29215">MSQYAEKQRLGKSLFTPLPEHLDSILDIGCGTGVWALAVAAERPSTQVIATDLTLPKTLPPSNVKFLQSDAEQPWPFDQKFGFIHCRMLFSGIHDWPSFLARCREHLAPGGWIELHGPYQPYRADNPAANKAEASSLIKWGYACQESWERSGIDCHTVNHQMDRLRAAGFENIEERRVTWPIGEWGDTERERQIGAITLENLSGFIGLVGVQLMANHSTLTLAQKEELVSGVQKDLSENIHENRYYVALSVFTAQKPLDN</sequence>
<accession>A0A8H4RK14</accession>
<dbReference type="EMBL" id="JAAMPI010000438">
    <property type="protein sequence ID" value="KAF4631489.1"/>
    <property type="molecule type" value="Genomic_DNA"/>
</dbReference>
<dbReference type="Gene3D" id="3.40.50.150">
    <property type="entry name" value="Vaccinia Virus protein VP39"/>
    <property type="match status" value="1"/>
</dbReference>
<reference evidence="1 2" key="1">
    <citation type="submission" date="2020-03" db="EMBL/GenBank/DDBJ databases">
        <title>Draft Genome Sequence of Cudoniella acicularis.</title>
        <authorList>
            <person name="Buettner E."/>
            <person name="Kellner H."/>
        </authorList>
    </citation>
    <scope>NUCLEOTIDE SEQUENCE [LARGE SCALE GENOMIC DNA]</scope>
    <source>
        <strain evidence="1 2">DSM 108380</strain>
    </source>
</reference>
<evidence type="ECO:0000313" key="1">
    <source>
        <dbReference type="EMBL" id="KAF4631489.1"/>
    </source>
</evidence>
<evidence type="ECO:0008006" key="3">
    <source>
        <dbReference type="Google" id="ProtNLM"/>
    </source>
</evidence>
<evidence type="ECO:0000313" key="2">
    <source>
        <dbReference type="Proteomes" id="UP000566819"/>
    </source>
</evidence>
<dbReference type="Pfam" id="PF13489">
    <property type="entry name" value="Methyltransf_23"/>
    <property type="match status" value="1"/>
</dbReference>
<organism evidence="1 2">
    <name type="scientific">Cudoniella acicularis</name>
    <dbReference type="NCBI Taxonomy" id="354080"/>
    <lineage>
        <taxon>Eukaryota</taxon>
        <taxon>Fungi</taxon>
        <taxon>Dikarya</taxon>
        <taxon>Ascomycota</taxon>
        <taxon>Pezizomycotina</taxon>
        <taxon>Leotiomycetes</taxon>
        <taxon>Helotiales</taxon>
        <taxon>Tricladiaceae</taxon>
        <taxon>Cudoniella</taxon>
    </lineage>
</organism>
<dbReference type="PANTHER" id="PTHR43591">
    <property type="entry name" value="METHYLTRANSFERASE"/>
    <property type="match status" value="1"/>
</dbReference>
<dbReference type="GO" id="GO:0008168">
    <property type="term" value="F:methyltransferase activity"/>
    <property type="evidence" value="ECO:0007669"/>
    <property type="project" value="TreeGrafter"/>
</dbReference>
<dbReference type="PANTHER" id="PTHR43591:SF105">
    <property type="entry name" value="METHYLTRANSFERASE DOMAIN-CONTAINING PROTEIN-RELATED"/>
    <property type="match status" value="1"/>
</dbReference>
<keyword evidence="2" id="KW-1185">Reference proteome</keyword>
<protein>
    <recommendedName>
        <fullName evidence="3">S-adenosyl-L-methionine-dependent methyltransferase</fullName>
    </recommendedName>
</protein>
<proteinExistence type="predicted"/>
<dbReference type="SUPFAM" id="SSF53335">
    <property type="entry name" value="S-adenosyl-L-methionine-dependent methyltransferases"/>
    <property type="match status" value="1"/>
</dbReference>
<dbReference type="InterPro" id="IPR029063">
    <property type="entry name" value="SAM-dependent_MTases_sf"/>
</dbReference>
<dbReference type="AlphaFoldDB" id="A0A8H4RK14"/>
<name>A0A8H4RK14_9HELO</name>
<gene>
    <name evidence="1" type="ORF">G7Y89_g6640</name>
</gene>
<dbReference type="CDD" id="cd02440">
    <property type="entry name" value="AdoMet_MTases"/>
    <property type="match status" value="1"/>
</dbReference>
<dbReference type="OrthoDB" id="2013972at2759"/>
<comment type="caution">
    <text evidence="1">The sequence shown here is derived from an EMBL/GenBank/DDBJ whole genome shotgun (WGS) entry which is preliminary data.</text>
</comment>
<dbReference type="Proteomes" id="UP000566819">
    <property type="component" value="Unassembled WGS sequence"/>
</dbReference>